<evidence type="ECO:0000313" key="8">
    <source>
        <dbReference type="Proteomes" id="UP000823631"/>
    </source>
</evidence>
<dbReference type="CDD" id="cd12156">
    <property type="entry name" value="HPPR"/>
    <property type="match status" value="1"/>
</dbReference>
<dbReference type="Proteomes" id="UP000823631">
    <property type="component" value="Unassembled WGS sequence"/>
</dbReference>
<name>A0A9D9GUN3_9GAMM</name>
<proteinExistence type="inferred from homology"/>
<keyword evidence="1" id="KW-0521">NADP</keyword>
<feature type="domain" description="D-isomer specific 2-hydroxyacid dehydrogenase catalytic" evidence="5">
    <location>
        <begin position="5"/>
        <end position="315"/>
    </location>
</feature>
<dbReference type="SUPFAM" id="SSF52283">
    <property type="entry name" value="Formate/glycerate dehydrogenase catalytic domain-like"/>
    <property type="match status" value="1"/>
</dbReference>
<organism evidence="7 8">
    <name type="scientific">Candidatus Avisuccinivibrio stercorigallinarum</name>
    <dbReference type="NCBI Taxonomy" id="2840704"/>
    <lineage>
        <taxon>Bacteria</taxon>
        <taxon>Pseudomonadati</taxon>
        <taxon>Pseudomonadota</taxon>
        <taxon>Gammaproteobacteria</taxon>
        <taxon>Aeromonadales</taxon>
        <taxon>Succinivibrionaceae</taxon>
        <taxon>Succinivibrionaceae incertae sedis</taxon>
        <taxon>Candidatus Avisuccinivibrio</taxon>
    </lineage>
</organism>
<evidence type="ECO:0000256" key="3">
    <source>
        <dbReference type="ARBA" id="ARBA00023027"/>
    </source>
</evidence>
<feature type="domain" description="D-isomer specific 2-hydroxyacid dehydrogenase NAD-binding" evidence="6">
    <location>
        <begin position="110"/>
        <end position="284"/>
    </location>
</feature>
<dbReference type="InterPro" id="IPR036291">
    <property type="entry name" value="NAD(P)-bd_dom_sf"/>
</dbReference>
<accession>A0A9D9GUN3</accession>
<reference evidence="7" key="1">
    <citation type="submission" date="2020-10" db="EMBL/GenBank/DDBJ databases">
        <authorList>
            <person name="Gilroy R."/>
        </authorList>
    </citation>
    <scope>NUCLEOTIDE SEQUENCE</scope>
    <source>
        <strain evidence="7">17213</strain>
    </source>
</reference>
<dbReference type="EMBL" id="JADINH010000173">
    <property type="protein sequence ID" value="MBO8416395.1"/>
    <property type="molecule type" value="Genomic_DNA"/>
</dbReference>
<keyword evidence="3" id="KW-0520">NAD</keyword>
<dbReference type="InterPro" id="IPR050223">
    <property type="entry name" value="D-isomer_2-hydroxyacid_DH"/>
</dbReference>
<comment type="similarity">
    <text evidence="4">Belongs to the D-isomer specific 2-hydroxyacid dehydrogenase family.</text>
</comment>
<dbReference type="GO" id="GO:0016618">
    <property type="term" value="F:hydroxypyruvate reductase [NAD(P)H] activity"/>
    <property type="evidence" value="ECO:0007669"/>
    <property type="project" value="TreeGrafter"/>
</dbReference>
<evidence type="ECO:0000256" key="2">
    <source>
        <dbReference type="ARBA" id="ARBA00023002"/>
    </source>
</evidence>
<dbReference type="PANTHER" id="PTHR10996:SF178">
    <property type="entry name" value="2-HYDROXYACID DEHYDROGENASE YGL185C-RELATED"/>
    <property type="match status" value="1"/>
</dbReference>
<dbReference type="GO" id="GO:0051287">
    <property type="term" value="F:NAD binding"/>
    <property type="evidence" value="ECO:0007669"/>
    <property type="project" value="InterPro"/>
</dbReference>
<dbReference type="GO" id="GO:0005829">
    <property type="term" value="C:cytosol"/>
    <property type="evidence" value="ECO:0007669"/>
    <property type="project" value="TreeGrafter"/>
</dbReference>
<comment type="caution">
    <text evidence="7">The sequence shown here is derived from an EMBL/GenBank/DDBJ whole genome shotgun (WGS) entry which is preliminary data.</text>
</comment>
<protein>
    <submittedName>
        <fullName evidence="7">2-hydroxyacid dehydrogenase</fullName>
    </submittedName>
</protein>
<dbReference type="AlphaFoldDB" id="A0A9D9GUN3"/>
<evidence type="ECO:0000259" key="5">
    <source>
        <dbReference type="Pfam" id="PF00389"/>
    </source>
</evidence>
<dbReference type="InterPro" id="IPR006140">
    <property type="entry name" value="D-isomer_DH_NAD-bd"/>
</dbReference>
<dbReference type="Gene3D" id="3.40.50.720">
    <property type="entry name" value="NAD(P)-binding Rossmann-like Domain"/>
    <property type="match status" value="2"/>
</dbReference>
<keyword evidence="2 4" id="KW-0560">Oxidoreductase</keyword>
<dbReference type="SUPFAM" id="SSF51735">
    <property type="entry name" value="NAD(P)-binding Rossmann-fold domains"/>
    <property type="match status" value="1"/>
</dbReference>
<evidence type="ECO:0000256" key="1">
    <source>
        <dbReference type="ARBA" id="ARBA00022857"/>
    </source>
</evidence>
<dbReference type="PANTHER" id="PTHR10996">
    <property type="entry name" value="2-HYDROXYACID DEHYDROGENASE-RELATED"/>
    <property type="match status" value="1"/>
</dbReference>
<reference evidence="7" key="2">
    <citation type="journal article" date="2021" name="PeerJ">
        <title>Extensive microbial diversity within the chicken gut microbiome revealed by metagenomics and culture.</title>
        <authorList>
            <person name="Gilroy R."/>
            <person name="Ravi A."/>
            <person name="Getino M."/>
            <person name="Pursley I."/>
            <person name="Horton D.L."/>
            <person name="Alikhan N.F."/>
            <person name="Baker D."/>
            <person name="Gharbi K."/>
            <person name="Hall N."/>
            <person name="Watson M."/>
            <person name="Adriaenssens E.M."/>
            <person name="Foster-Nyarko E."/>
            <person name="Jarju S."/>
            <person name="Secka A."/>
            <person name="Antonio M."/>
            <person name="Oren A."/>
            <person name="Chaudhuri R.R."/>
            <person name="La Ragione R."/>
            <person name="Hildebrand F."/>
            <person name="Pallen M.J."/>
        </authorList>
    </citation>
    <scope>NUCLEOTIDE SEQUENCE</scope>
    <source>
        <strain evidence="7">17213</strain>
    </source>
</reference>
<dbReference type="Pfam" id="PF02826">
    <property type="entry name" value="2-Hacid_dh_C"/>
    <property type="match status" value="1"/>
</dbReference>
<evidence type="ECO:0000259" key="6">
    <source>
        <dbReference type="Pfam" id="PF02826"/>
    </source>
</evidence>
<dbReference type="InterPro" id="IPR006139">
    <property type="entry name" value="D-isomer_2_OHA_DH_cat_dom"/>
</dbReference>
<dbReference type="FunFam" id="3.40.50.720:FF:000213">
    <property type="entry name" value="Putative 2-hydroxyacid dehydrogenase"/>
    <property type="match status" value="1"/>
</dbReference>
<dbReference type="GO" id="GO:0030267">
    <property type="term" value="F:glyoxylate reductase (NADPH) activity"/>
    <property type="evidence" value="ECO:0007669"/>
    <property type="project" value="TreeGrafter"/>
</dbReference>
<dbReference type="Pfam" id="PF00389">
    <property type="entry name" value="2-Hacid_dh"/>
    <property type="match status" value="1"/>
</dbReference>
<sequence length="319" mass="34101">MKPVLLYNAVPNPYLVGRLAANFEIIDIHADPLGAVAALGSEITSCVQIMVGGGELGVSAELMDKLPALKLIANFGVGYDKIDVPAAKARGIMVTNTPDVLSAEVADLTVALMLAVSRRLVEADDYVRSGAWEQIGPGTFPLTHKMSGKRAGIVGMGRIGREIVKRLKAFDMEIAFYGHHDEPGLTRMHSLTELAAFADFLILAVPGRPENRHLINAEVLKALGPDAYLINIARGMVVDEEALTVALEQGVIAGAALDVFEAEPKVSARLRALKDKTVMCPHIGSATVETRQAMSDLVAANVEACRTGRPYLTPVPECR</sequence>
<evidence type="ECO:0000256" key="4">
    <source>
        <dbReference type="RuleBase" id="RU003719"/>
    </source>
</evidence>
<evidence type="ECO:0000313" key="7">
    <source>
        <dbReference type="EMBL" id="MBO8416395.1"/>
    </source>
</evidence>
<gene>
    <name evidence="7" type="ORF">IAB19_08455</name>
</gene>